<feature type="compositionally biased region" description="Acidic residues" evidence="1">
    <location>
        <begin position="272"/>
        <end position="289"/>
    </location>
</feature>
<gene>
    <name evidence="2" type="ORF">DAKH74_008440</name>
</gene>
<feature type="region of interest" description="Disordered" evidence="1">
    <location>
        <begin position="267"/>
        <end position="289"/>
    </location>
</feature>
<reference evidence="2 3" key="1">
    <citation type="journal article" date="2023" name="Elife">
        <title>Identification of key yeast species and microbe-microbe interactions impacting larval growth of Drosophila in the wild.</title>
        <authorList>
            <person name="Mure A."/>
            <person name="Sugiura Y."/>
            <person name="Maeda R."/>
            <person name="Honda K."/>
            <person name="Sakurai N."/>
            <person name="Takahashi Y."/>
            <person name="Watada M."/>
            <person name="Katoh T."/>
            <person name="Gotoh A."/>
            <person name="Gotoh Y."/>
            <person name="Taniguchi I."/>
            <person name="Nakamura K."/>
            <person name="Hayashi T."/>
            <person name="Katayama T."/>
            <person name="Uemura T."/>
            <person name="Hattori Y."/>
        </authorList>
    </citation>
    <scope>NUCLEOTIDE SEQUENCE [LARGE SCALE GENOMIC DNA]</scope>
    <source>
        <strain evidence="2 3">KH-74</strain>
    </source>
</reference>
<dbReference type="Proteomes" id="UP001377567">
    <property type="component" value="Unassembled WGS sequence"/>
</dbReference>
<proteinExistence type="predicted"/>
<protein>
    <submittedName>
        <fullName evidence="2">Golgi transport complex subunit</fullName>
    </submittedName>
</protein>
<dbReference type="AlphaFoldDB" id="A0AAV5RS30"/>
<name>A0AAV5RS30_MAUHU</name>
<evidence type="ECO:0000313" key="3">
    <source>
        <dbReference type="Proteomes" id="UP001377567"/>
    </source>
</evidence>
<dbReference type="EMBL" id="BTGD01000001">
    <property type="protein sequence ID" value="GMM54228.1"/>
    <property type="molecule type" value="Genomic_DNA"/>
</dbReference>
<keyword evidence="3" id="KW-1185">Reference proteome</keyword>
<accession>A0AAV5RS30</accession>
<evidence type="ECO:0000313" key="2">
    <source>
        <dbReference type="EMBL" id="GMM54228.1"/>
    </source>
</evidence>
<evidence type="ECO:0000256" key="1">
    <source>
        <dbReference type="SAM" id="MobiDB-lite"/>
    </source>
</evidence>
<sequence>MTTPLSLLHTHTIPQAHDELLSLRQQLSSRQADLAAQLQQHYGTLLATAGEVSSLHASLCTVDAAFRDLCFADDRFQVARLPTASLDNTTPTPPSPTAISPTASPALLLSRWTLAVAAFTQRGPGRAPLNATVFAELLHRTREVAMHSTAWSGTAYSSIIQRHTHSLQSHIVESIRAHNSALPLPQCIQLFHLLHDADAAALPWDAGLTAQFDTLLFDTLMQRGTYAAGADAEEADPEVREFLQSPVCTDNIAQRLQAAVEQGLTQLREGNDTDGGEEDADSESESEGAEDIAGLVAAAQMQARGLTDPAAVRRFRAVEQLRAQIAALHALRPAAAQPLRAALDAWLKGVEAEGDGRPVITPHDITSDEAVRHCVARHAAAAQRALVARQRRALEAMETLEQ</sequence>
<comment type="caution">
    <text evidence="2">The sequence shown here is derived from an EMBL/GenBank/DDBJ whole genome shotgun (WGS) entry which is preliminary data.</text>
</comment>
<organism evidence="2 3">
    <name type="scientific">Maudiozyma humilis</name>
    <name type="common">Sour dough yeast</name>
    <name type="synonym">Kazachstania humilis</name>
    <dbReference type="NCBI Taxonomy" id="51915"/>
    <lineage>
        <taxon>Eukaryota</taxon>
        <taxon>Fungi</taxon>
        <taxon>Dikarya</taxon>
        <taxon>Ascomycota</taxon>
        <taxon>Saccharomycotina</taxon>
        <taxon>Saccharomycetes</taxon>
        <taxon>Saccharomycetales</taxon>
        <taxon>Saccharomycetaceae</taxon>
        <taxon>Maudiozyma</taxon>
    </lineage>
</organism>